<feature type="domain" description="KRR1 small subunit processome component second KH" evidence="7">
    <location>
        <begin position="123"/>
        <end position="211"/>
    </location>
</feature>
<dbReference type="InterPro" id="IPR048548">
    <property type="entry name" value="KRR1-like_KH2"/>
</dbReference>
<keyword evidence="4" id="KW-0698">rRNA processing</keyword>
<organism evidence="8 9">
    <name type="scientific">Homarus americanus</name>
    <name type="common">American lobster</name>
    <dbReference type="NCBI Taxonomy" id="6706"/>
    <lineage>
        <taxon>Eukaryota</taxon>
        <taxon>Metazoa</taxon>
        <taxon>Ecdysozoa</taxon>
        <taxon>Arthropoda</taxon>
        <taxon>Crustacea</taxon>
        <taxon>Multicrustacea</taxon>
        <taxon>Malacostraca</taxon>
        <taxon>Eumalacostraca</taxon>
        <taxon>Eucarida</taxon>
        <taxon>Decapoda</taxon>
        <taxon>Pleocyemata</taxon>
        <taxon>Astacidea</taxon>
        <taxon>Nephropoidea</taxon>
        <taxon>Nephropidae</taxon>
        <taxon>Homarus</taxon>
    </lineage>
</organism>
<evidence type="ECO:0000256" key="5">
    <source>
        <dbReference type="SAM" id="MobiDB-lite"/>
    </source>
</evidence>
<feature type="compositionally biased region" description="Basic and acidic residues" evidence="5">
    <location>
        <begin position="255"/>
        <end position="276"/>
    </location>
</feature>
<keyword evidence="4" id="KW-0687">Ribonucleoprotein</keyword>
<dbReference type="PANTHER" id="PTHR12581:SF0">
    <property type="entry name" value="KRR1 SMALL SUBUNIT PROCESSOME COMPONENT HOMOLOG"/>
    <property type="match status" value="1"/>
</dbReference>
<evidence type="ECO:0000259" key="7">
    <source>
        <dbReference type="Pfam" id="PF21800"/>
    </source>
</evidence>
<comment type="subunit">
    <text evidence="4">Component of the ribosomal small subunit (SSU) processome.</text>
</comment>
<dbReference type="PIRSF" id="PIRSF006515">
    <property type="entry name" value="KRR1"/>
    <property type="match status" value="1"/>
</dbReference>
<dbReference type="FunFam" id="3.30.1370.10:FF:000014">
    <property type="entry name" value="KRR1 small subunit processome component"/>
    <property type="match status" value="1"/>
</dbReference>
<keyword evidence="2 4" id="KW-0694">RNA-binding</keyword>
<dbReference type="AlphaFoldDB" id="A0A8J5MT98"/>
<reference evidence="8" key="1">
    <citation type="journal article" date="2021" name="Sci. Adv.">
        <title>The American lobster genome reveals insights on longevity, neural, and immune adaptations.</title>
        <authorList>
            <person name="Polinski J.M."/>
            <person name="Zimin A.V."/>
            <person name="Clark K.F."/>
            <person name="Kohn A.B."/>
            <person name="Sadowski N."/>
            <person name="Timp W."/>
            <person name="Ptitsyn A."/>
            <person name="Khanna P."/>
            <person name="Romanova D.Y."/>
            <person name="Williams P."/>
            <person name="Greenwood S.J."/>
            <person name="Moroz L.L."/>
            <person name="Walt D.R."/>
            <person name="Bodnar A.G."/>
        </authorList>
    </citation>
    <scope>NUCLEOTIDE SEQUENCE</scope>
    <source>
        <strain evidence="8">GMGI-L3</strain>
    </source>
</reference>
<protein>
    <recommendedName>
        <fullName evidence="4">KRR1 small subunit processome component</fullName>
    </recommendedName>
    <alternativeName>
        <fullName evidence="4">KRR-R motif-containing protein 1</fullName>
    </alternativeName>
</protein>
<dbReference type="GO" id="GO:0032040">
    <property type="term" value="C:small-subunit processome"/>
    <property type="evidence" value="ECO:0007669"/>
    <property type="project" value="TreeGrafter"/>
</dbReference>
<dbReference type="Pfam" id="PF21800">
    <property type="entry name" value="KH_KRR1_2nd"/>
    <property type="match status" value="1"/>
</dbReference>
<dbReference type="CDD" id="cd22394">
    <property type="entry name" value="KH-I_KRR1_rpt2"/>
    <property type="match status" value="1"/>
</dbReference>
<dbReference type="GO" id="GO:0003723">
    <property type="term" value="F:RNA binding"/>
    <property type="evidence" value="ECO:0007669"/>
    <property type="project" value="UniProtKB-KW"/>
</dbReference>
<gene>
    <name evidence="8" type="primary">dbe-L</name>
    <name evidence="8" type="ORF">Hamer_G008138</name>
</gene>
<dbReference type="Pfam" id="PF17903">
    <property type="entry name" value="KH_KRR1_1st"/>
    <property type="match status" value="1"/>
</dbReference>
<comment type="caution">
    <text evidence="8">The sequence shown here is derived from an EMBL/GenBank/DDBJ whole genome shotgun (WGS) entry which is preliminary data.</text>
</comment>
<dbReference type="InterPro" id="IPR048550">
    <property type="entry name" value="KRR1-like_KH1_euk"/>
</dbReference>
<keyword evidence="4" id="KW-0690">Ribosome biogenesis</keyword>
<feature type="region of interest" description="Disordered" evidence="5">
    <location>
        <begin position="235"/>
        <end position="337"/>
    </location>
</feature>
<dbReference type="InterPro" id="IPR024166">
    <property type="entry name" value="rRNA_assembly_KRR1"/>
</dbReference>
<keyword evidence="3 4" id="KW-0539">Nucleus</keyword>
<dbReference type="InterPro" id="IPR041174">
    <property type="entry name" value="KRR1-like_KH1"/>
</dbReference>
<feature type="domain" description="KRR1 small subunit processome component first KH" evidence="6">
    <location>
        <begin position="40"/>
        <end position="120"/>
    </location>
</feature>
<evidence type="ECO:0000313" key="8">
    <source>
        <dbReference type="EMBL" id="KAG7162574.1"/>
    </source>
</evidence>
<dbReference type="OrthoDB" id="441223at2759"/>
<feature type="compositionally biased region" description="Polar residues" evidence="5">
    <location>
        <begin position="314"/>
        <end position="323"/>
    </location>
</feature>
<accession>A0A8J5MT98</accession>
<evidence type="ECO:0000256" key="1">
    <source>
        <dbReference type="ARBA" id="ARBA00004604"/>
    </source>
</evidence>
<keyword evidence="9" id="KW-1185">Reference proteome</keyword>
<comment type="subcellular location">
    <subcellularLocation>
        <location evidence="1 4">Nucleus</location>
        <location evidence="1 4">Nucleolus</location>
    </subcellularLocation>
</comment>
<sequence>MSDHDDEKEELPKGPVENAWSIKIPDFKKGEMKSHLLEESSFSVLFPKYREKYLKECWPVLQKTMTEYGIKAELDLIEGRMTVLTTRKTWDPYAIIKARDIIVLLGRSVPVEQAVKVLNDGVTHEVVKIRNMVRNKDRFVKRRQRLIGANGTTLKALELLTNCYVLIQGATVAAIGPHKGVLQVIRVVTDTMKNIHPVYLLKALMIKRQLMQDQNTKDGDWSRFIPNFTAKNVQRKKPKVKKIKKPYTPFPPAPTERKIDKQMAEGKFFIDQEEKKVSKRKRPTEEKKKENADKQKEKRAKAFVAPEEPKYKPNTPNLNSEVDINSLKKKLKKRKNN</sequence>
<evidence type="ECO:0000256" key="2">
    <source>
        <dbReference type="ARBA" id="ARBA00022884"/>
    </source>
</evidence>
<name>A0A8J5MT98_HOMAM</name>
<feature type="compositionally biased region" description="Basic residues" evidence="5">
    <location>
        <begin position="235"/>
        <end position="245"/>
    </location>
</feature>
<evidence type="ECO:0000259" key="6">
    <source>
        <dbReference type="Pfam" id="PF17903"/>
    </source>
</evidence>
<dbReference type="InterPro" id="IPR048549">
    <property type="entry name" value="KRR1-like_KH2_euk"/>
</dbReference>
<evidence type="ECO:0000256" key="4">
    <source>
        <dbReference type="PIRNR" id="PIRNR006515"/>
    </source>
</evidence>
<dbReference type="PANTHER" id="PTHR12581">
    <property type="entry name" value="HIV-1 REV BINDING PROTEIN 2, 3"/>
    <property type="match status" value="1"/>
</dbReference>
<comment type="similarity">
    <text evidence="4">Belongs to the KRR1 family.</text>
</comment>
<comment type="function">
    <text evidence="4">Required for 40S ribosome biogenesis. Involved in nucleolar processing of pre-18S ribosomal RNA and ribosome assembly.</text>
</comment>
<evidence type="ECO:0000313" key="9">
    <source>
        <dbReference type="Proteomes" id="UP000747542"/>
    </source>
</evidence>
<evidence type="ECO:0000256" key="3">
    <source>
        <dbReference type="ARBA" id="ARBA00023242"/>
    </source>
</evidence>
<dbReference type="EMBL" id="JAHLQT010027705">
    <property type="protein sequence ID" value="KAG7162574.1"/>
    <property type="molecule type" value="Genomic_DNA"/>
</dbReference>
<feature type="compositionally biased region" description="Basic and acidic residues" evidence="5">
    <location>
        <begin position="283"/>
        <end position="296"/>
    </location>
</feature>
<dbReference type="Proteomes" id="UP000747542">
    <property type="component" value="Unassembled WGS sequence"/>
</dbReference>
<dbReference type="CDD" id="cd22393">
    <property type="entry name" value="KH-I_KRR1_rpt1"/>
    <property type="match status" value="1"/>
</dbReference>
<feature type="compositionally biased region" description="Basic residues" evidence="5">
    <location>
        <begin position="327"/>
        <end position="337"/>
    </location>
</feature>
<proteinExistence type="inferred from homology"/>